<name>A0ABP7FHB7_9MICO</name>
<dbReference type="SUPFAM" id="SSF51658">
    <property type="entry name" value="Xylose isomerase-like"/>
    <property type="match status" value="1"/>
</dbReference>
<proteinExistence type="inferred from homology"/>
<dbReference type="Pfam" id="PF01261">
    <property type="entry name" value="AP_endonuc_2"/>
    <property type="match status" value="1"/>
</dbReference>
<dbReference type="RefSeq" id="WP_344755213.1">
    <property type="nucleotide sequence ID" value="NZ_BAABAE010000003.1"/>
</dbReference>
<keyword evidence="6" id="KW-1185">Reference proteome</keyword>
<dbReference type="Gene3D" id="3.20.20.150">
    <property type="entry name" value="Divalent-metal-dependent TIM barrel enzymes"/>
    <property type="match status" value="1"/>
</dbReference>
<dbReference type="InterPro" id="IPR013022">
    <property type="entry name" value="Xyl_isomerase-like_TIM-brl"/>
</dbReference>
<dbReference type="InterPro" id="IPR036237">
    <property type="entry name" value="Xyl_isomerase-like_sf"/>
</dbReference>
<keyword evidence="2" id="KW-0119">Carbohydrate metabolism</keyword>
<dbReference type="PIRSF" id="PIRSF006241">
    <property type="entry name" value="HyI"/>
    <property type="match status" value="1"/>
</dbReference>
<dbReference type="PANTHER" id="PTHR43489">
    <property type="entry name" value="ISOMERASE"/>
    <property type="match status" value="1"/>
</dbReference>
<dbReference type="InterPro" id="IPR026040">
    <property type="entry name" value="HyI-like"/>
</dbReference>
<gene>
    <name evidence="5" type="ORF">GCM10022239_14430</name>
</gene>
<evidence type="ECO:0000256" key="3">
    <source>
        <dbReference type="PIRNR" id="PIRNR006241"/>
    </source>
</evidence>
<dbReference type="InterPro" id="IPR050417">
    <property type="entry name" value="Sugar_Epim/Isomerase"/>
</dbReference>
<feature type="domain" description="Xylose isomerase-like TIM barrel" evidence="4">
    <location>
        <begin position="37"/>
        <end position="264"/>
    </location>
</feature>
<evidence type="ECO:0000313" key="6">
    <source>
        <dbReference type="Proteomes" id="UP001501004"/>
    </source>
</evidence>
<organism evidence="5 6">
    <name type="scientific">Leifsonella bigeumensis</name>
    <dbReference type="NCBI Taxonomy" id="433643"/>
    <lineage>
        <taxon>Bacteria</taxon>
        <taxon>Bacillati</taxon>
        <taxon>Actinomycetota</taxon>
        <taxon>Actinomycetes</taxon>
        <taxon>Micrococcales</taxon>
        <taxon>Microbacteriaceae</taxon>
        <taxon>Leifsonella</taxon>
    </lineage>
</organism>
<evidence type="ECO:0000256" key="1">
    <source>
        <dbReference type="ARBA" id="ARBA00023235"/>
    </source>
</evidence>
<dbReference type="GO" id="GO:0016853">
    <property type="term" value="F:isomerase activity"/>
    <property type="evidence" value="ECO:0007669"/>
    <property type="project" value="UniProtKB-KW"/>
</dbReference>
<evidence type="ECO:0000259" key="4">
    <source>
        <dbReference type="Pfam" id="PF01261"/>
    </source>
</evidence>
<evidence type="ECO:0000256" key="2">
    <source>
        <dbReference type="ARBA" id="ARBA00023277"/>
    </source>
</evidence>
<dbReference type="Proteomes" id="UP001501004">
    <property type="component" value="Unassembled WGS sequence"/>
</dbReference>
<dbReference type="PANTHER" id="PTHR43489:SF6">
    <property type="entry name" value="HYDROXYPYRUVATE ISOMERASE-RELATED"/>
    <property type="match status" value="1"/>
</dbReference>
<keyword evidence="1 3" id="KW-0413">Isomerase</keyword>
<sequence length="276" mass="30517">MIDQRIAPPLRDADGDGLRFAANLKWLFTDVPIEDRIRVAAEHGFRAVEYPAPYEFSVDSLRRMLTQGGVELALINTPPRTESGRTVTGIACDPSLRTEFRSGVELALEYAAGLDVPLVHVVAGPVPADVPFERAWAEYLLNIAWASEIARSTGITLLIEPQNLRSSPGFALTSQGQAASVIDAVGSDRLRLLFDVFHVQVQEGGVTEKLVRFAPIIGHIQIADAPDRTEPGTGELSWRHVFRQLKQIGYRGWIGCEYSATTPEGLRVDWLKTWEE</sequence>
<reference evidence="6" key="1">
    <citation type="journal article" date="2019" name="Int. J. Syst. Evol. Microbiol.">
        <title>The Global Catalogue of Microorganisms (GCM) 10K type strain sequencing project: providing services to taxonomists for standard genome sequencing and annotation.</title>
        <authorList>
            <consortium name="The Broad Institute Genomics Platform"/>
            <consortium name="The Broad Institute Genome Sequencing Center for Infectious Disease"/>
            <person name="Wu L."/>
            <person name="Ma J."/>
        </authorList>
    </citation>
    <scope>NUCLEOTIDE SEQUENCE [LARGE SCALE GENOMIC DNA]</scope>
    <source>
        <strain evidence="6">JCM 16949</strain>
    </source>
</reference>
<evidence type="ECO:0000313" key="5">
    <source>
        <dbReference type="EMBL" id="GAA3739913.1"/>
    </source>
</evidence>
<comment type="caution">
    <text evidence="5">The sequence shown here is derived from an EMBL/GenBank/DDBJ whole genome shotgun (WGS) entry which is preliminary data.</text>
</comment>
<dbReference type="EMBL" id="BAABAE010000003">
    <property type="protein sequence ID" value="GAA3739913.1"/>
    <property type="molecule type" value="Genomic_DNA"/>
</dbReference>
<accession>A0ABP7FHB7</accession>
<comment type="similarity">
    <text evidence="3">Belongs to the hyi family.</text>
</comment>
<protein>
    <submittedName>
        <fullName evidence="5">Hydroxypyruvate isomerase family protein</fullName>
    </submittedName>
</protein>